<feature type="non-terminal residue" evidence="1">
    <location>
        <position position="1"/>
    </location>
</feature>
<sequence>KSFLYSSSKIGENQCNKVCCTKLQIFVQFAFEIHNTKKIPPSSMVLILLSSSCSFLADLHISSISCECKSSPMSIRSFSLNTAASSLKALLVTCITWS</sequence>
<keyword evidence="2" id="KW-1185">Reference proteome</keyword>
<proteinExistence type="predicted"/>
<reference evidence="1 2" key="1">
    <citation type="journal article" date="2018" name="Sci. Rep.">
        <title>Genomic signatures of local adaptation to the degree of environmental predictability in rotifers.</title>
        <authorList>
            <person name="Franch-Gras L."/>
            <person name="Hahn C."/>
            <person name="Garcia-Roger E.M."/>
            <person name="Carmona M.J."/>
            <person name="Serra M."/>
            <person name="Gomez A."/>
        </authorList>
    </citation>
    <scope>NUCLEOTIDE SEQUENCE [LARGE SCALE GENOMIC DNA]</scope>
    <source>
        <strain evidence="1">HYR1</strain>
    </source>
</reference>
<dbReference type="EMBL" id="REGN01002718">
    <property type="protein sequence ID" value="RNA26540.1"/>
    <property type="molecule type" value="Genomic_DNA"/>
</dbReference>
<comment type="caution">
    <text evidence="1">The sequence shown here is derived from an EMBL/GenBank/DDBJ whole genome shotgun (WGS) entry which is preliminary data.</text>
</comment>
<dbReference type="AlphaFoldDB" id="A0A3M7RSY7"/>
<protein>
    <submittedName>
        <fullName evidence="1">Uncharacterized protein</fullName>
    </submittedName>
</protein>
<evidence type="ECO:0000313" key="2">
    <source>
        <dbReference type="Proteomes" id="UP000276133"/>
    </source>
</evidence>
<dbReference type="Proteomes" id="UP000276133">
    <property type="component" value="Unassembled WGS sequence"/>
</dbReference>
<accession>A0A3M7RSY7</accession>
<name>A0A3M7RSY7_BRAPC</name>
<gene>
    <name evidence="1" type="ORF">BpHYR1_048318</name>
</gene>
<evidence type="ECO:0000313" key="1">
    <source>
        <dbReference type="EMBL" id="RNA26540.1"/>
    </source>
</evidence>
<organism evidence="1 2">
    <name type="scientific">Brachionus plicatilis</name>
    <name type="common">Marine rotifer</name>
    <name type="synonym">Brachionus muelleri</name>
    <dbReference type="NCBI Taxonomy" id="10195"/>
    <lineage>
        <taxon>Eukaryota</taxon>
        <taxon>Metazoa</taxon>
        <taxon>Spiralia</taxon>
        <taxon>Gnathifera</taxon>
        <taxon>Rotifera</taxon>
        <taxon>Eurotatoria</taxon>
        <taxon>Monogononta</taxon>
        <taxon>Pseudotrocha</taxon>
        <taxon>Ploima</taxon>
        <taxon>Brachionidae</taxon>
        <taxon>Brachionus</taxon>
    </lineage>
</organism>